<accession>A0A160N3V3</accession>
<name>A0A160N3V3_9GAMM</name>
<dbReference type="KEGG" id="dtx:ATSB10_32220"/>
<protein>
    <submittedName>
        <fullName evidence="2">Uncharacterized protein</fullName>
    </submittedName>
</protein>
<dbReference type="STRING" id="445710.ATSB10_32220"/>
<feature type="chain" id="PRO_5007818649" evidence="1">
    <location>
        <begin position="38"/>
        <end position="400"/>
    </location>
</feature>
<dbReference type="EMBL" id="CP014841">
    <property type="protein sequence ID" value="AND70676.1"/>
    <property type="molecule type" value="Genomic_DNA"/>
</dbReference>
<reference evidence="2 3" key="1">
    <citation type="submission" date="2016-02" db="EMBL/GenBank/DDBJ databases">
        <title>Complete genome sequencing and analysis of ATSB10, Dyella thiooxydans isolated from rhizosphere soil of sunflower (Helianthus annuus L.).</title>
        <authorList>
            <person name="Lee Y."/>
            <person name="Hwangbo K."/>
            <person name="Chung H."/>
            <person name="Yoo J."/>
            <person name="Kim K.Y."/>
            <person name="Sa T.M."/>
            <person name="Um Y."/>
            <person name="Madhaiyan M."/>
        </authorList>
    </citation>
    <scope>NUCLEOTIDE SEQUENCE [LARGE SCALE GENOMIC DNA]</scope>
    <source>
        <strain evidence="2 3">ATSB10</strain>
    </source>
</reference>
<keyword evidence="1" id="KW-0732">Signal</keyword>
<dbReference type="Gene3D" id="2.40.160.10">
    <property type="entry name" value="Porin"/>
    <property type="match status" value="1"/>
</dbReference>
<dbReference type="PATRIC" id="fig|445710.3.peg.3223"/>
<feature type="signal peptide" evidence="1">
    <location>
        <begin position="1"/>
        <end position="37"/>
    </location>
</feature>
<dbReference type="SUPFAM" id="SSF56935">
    <property type="entry name" value="Porins"/>
    <property type="match status" value="1"/>
</dbReference>
<organism evidence="2 3">
    <name type="scientific">Dyella thiooxydans</name>
    <dbReference type="NCBI Taxonomy" id="445710"/>
    <lineage>
        <taxon>Bacteria</taxon>
        <taxon>Pseudomonadati</taxon>
        <taxon>Pseudomonadota</taxon>
        <taxon>Gammaproteobacteria</taxon>
        <taxon>Lysobacterales</taxon>
        <taxon>Rhodanobacteraceae</taxon>
        <taxon>Dyella</taxon>
    </lineage>
</organism>
<sequence>MKAHPSQHDARRRRSGPRRGRLAAWLALGLAAAPAAAGATEFKGDSWTVDISGYVNAYYTTVSCSGDAVGGTALAGRALGCGGQPNRTTIGNGLLPNALVTKFTTQQEGIDVGAQIGIMAHTATGDALSANSGVDVRQAFFTLGTPDFGTVKLGRDYGVFGSNAILSDMTLVGAGAPTQATQRGRVTLGHIGAGYTYLGSYGQIVYTSPTASGFTFTGGVFSPVDNTGNYDSRSAPQVQLQLGYASGGFKAWIGGKTQRFYAKDGTGAMPAQFTMTAAEIGASYAIGGFSLLGNVQAGRGIGILTDGDQGNAKGVNYLVQATYAVTDKLKLGLSDGLSRNRDDLASAAGFKSNSNVTAGAYYALTKSVTLAFELGQTRSKDFAGHTARLNGGSVGGIVFF</sequence>
<evidence type="ECO:0000256" key="1">
    <source>
        <dbReference type="SAM" id="SignalP"/>
    </source>
</evidence>
<evidence type="ECO:0000313" key="3">
    <source>
        <dbReference type="Proteomes" id="UP000077255"/>
    </source>
</evidence>
<dbReference type="OrthoDB" id="8735103at2"/>
<evidence type="ECO:0000313" key="2">
    <source>
        <dbReference type="EMBL" id="AND70676.1"/>
    </source>
</evidence>
<proteinExistence type="predicted"/>
<dbReference type="InterPro" id="IPR023614">
    <property type="entry name" value="Porin_dom_sf"/>
</dbReference>
<dbReference type="Proteomes" id="UP000077255">
    <property type="component" value="Chromosome"/>
</dbReference>
<dbReference type="RefSeq" id="WP_063673682.1">
    <property type="nucleotide sequence ID" value="NZ_CP014841.1"/>
</dbReference>
<dbReference type="AlphaFoldDB" id="A0A160N3V3"/>
<gene>
    <name evidence="2" type="ORF">ATSB10_32220</name>
</gene>
<keyword evidence="3" id="KW-1185">Reference proteome</keyword>